<dbReference type="CDD" id="cd00082">
    <property type="entry name" value="HisKA"/>
    <property type="match status" value="1"/>
</dbReference>
<organism evidence="12 13">
    <name type="scientific">Nocardioides exalbidus</name>
    <dbReference type="NCBI Taxonomy" id="402596"/>
    <lineage>
        <taxon>Bacteria</taxon>
        <taxon>Bacillati</taxon>
        <taxon>Actinomycetota</taxon>
        <taxon>Actinomycetes</taxon>
        <taxon>Propionibacteriales</taxon>
        <taxon>Nocardioidaceae</taxon>
        <taxon>Nocardioides</taxon>
    </lineage>
</organism>
<keyword evidence="10" id="KW-0812">Transmembrane</keyword>
<dbReference type="GO" id="GO:0007234">
    <property type="term" value="P:osmosensory signaling via phosphorelay pathway"/>
    <property type="evidence" value="ECO:0007669"/>
    <property type="project" value="TreeGrafter"/>
</dbReference>
<dbReference type="EC" id="2.7.13.3" evidence="2"/>
<dbReference type="InterPro" id="IPR036890">
    <property type="entry name" value="HATPase_C_sf"/>
</dbReference>
<feature type="transmembrane region" description="Helical" evidence="10">
    <location>
        <begin position="15"/>
        <end position="32"/>
    </location>
</feature>
<keyword evidence="3" id="KW-0597">Phosphoprotein</keyword>
<evidence type="ECO:0000256" key="10">
    <source>
        <dbReference type="SAM" id="Phobius"/>
    </source>
</evidence>
<keyword evidence="13" id="KW-1185">Reference proteome</keyword>
<evidence type="ECO:0000256" key="3">
    <source>
        <dbReference type="ARBA" id="ARBA00022553"/>
    </source>
</evidence>
<comment type="catalytic activity">
    <reaction evidence="1">
        <text>ATP + protein L-histidine = ADP + protein N-phospho-L-histidine.</text>
        <dbReference type="EC" id="2.7.13.3"/>
    </reaction>
</comment>
<dbReference type="EMBL" id="FNRT01000002">
    <property type="protein sequence ID" value="SEB56089.1"/>
    <property type="molecule type" value="Genomic_DNA"/>
</dbReference>
<keyword evidence="4" id="KW-0808">Transferase</keyword>
<dbReference type="PANTHER" id="PTHR42878">
    <property type="entry name" value="TWO-COMPONENT HISTIDINE KINASE"/>
    <property type="match status" value="1"/>
</dbReference>
<dbReference type="SUPFAM" id="SSF55874">
    <property type="entry name" value="ATPase domain of HSP90 chaperone/DNA topoisomerase II/histidine kinase"/>
    <property type="match status" value="1"/>
</dbReference>
<feature type="transmembrane region" description="Helical" evidence="10">
    <location>
        <begin position="52"/>
        <end position="70"/>
    </location>
</feature>
<feature type="transmembrane region" description="Helical" evidence="10">
    <location>
        <begin position="140"/>
        <end position="162"/>
    </location>
</feature>
<feature type="transmembrane region" description="Helical" evidence="10">
    <location>
        <begin position="230"/>
        <end position="248"/>
    </location>
</feature>
<dbReference type="AlphaFoldDB" id="A0A1H4KC23"/>
<evidence type="ECO:0000313" key="13">
    <source>
        <dbReference type="Proteomes" id="UP000198742"/>
    </source>
</evidence>
<dbReference type="Gene3D" id="3.30.565.10">
    <property type="entry name" value="Histidine kinase-like ATPase, C-terminal domain"/>
    <property type="match status" value="1"/>
</dbReference>
<evidence type="ECO:0000256" key="6">
    <source>
        <dbReference type="ARBA" id="ARBA00022777"/>
    </source>
</evidence>
<dbReference type="RefSeq" id="WP_139306446.1">
    <property type="nucleotide sequence ID" value="NZ_FNRT01000002.1"/>
</dbReference>
<dbReference type="OrthoDB" id="5195045at2"/>
<name>A0A1H4KC23_9ACTN</name>
<dbReference type="PRINTS" id="PR00344">
    <property type="entry name" value="BCTRLSENSOR"/>
</dbReference>
<dbReference type="GO" id="GO:0005524">
    <property type="term" value="F:ATP binding"/>
    <property type="evidence" value="ECO:0007669"/>
    <property type="project" value="UniProtKB-KW"/>
</dbReference>
<dbReference type="GO" id="GO:0000155">
    <property type="term" value="F:phosphorelay sensor kinase activity"/>
    <property type="evidence" value="ECO:0007669"/>
    <property type="project" value="InterPro"/>
</dbReference>
<keyword evidence="8" id="KW-0902">Two-component regulatory system</keyword>
<evidence type="ECO:0000259" key="11">
    <source>
        <dbReference type="PROSITE" id="PS50109"/>
    </source>
</evidence>
<keyword evidence="6 12" id="KW-0418">Kinase</keyword>
<dbReference type="PROSITE" id="PS50109">
    <property type="entry name" value="HIS_KIN"/>
    <property type="match status" value="1"/>
</dbReference>
<dbReference type="InterPro" id="IPR003594">
    <property type="entry name" value="HATPase_dom"/>
</dbReference>
<dbReference type="PANTHER" id="PTHR42878:SF7">
    <property type="entry name" value="SENSOR HISTIDINE KINASE GLRK"/>
    <property type="match status" value="1"/>
</dbReference>
<evidence type="ECO:0000256" key="2">
    <source>
        <dbReference type="ARBA" id="ARBA00012438"/>
    </source>
</evidence>
<feature type="domain" description="Histidine kinase" evidence="11">
    <location>
        <begin position="276"/>
        <end position="471"/>
    </location>
</feature>
<gene>
    <name evidence="12" type="ORF">SAMN04489844_0527</name>
</gene>
<evidence type="ECO:0000256" key="4">
    <source>
        <dbReference type="ARBA" id="ARBA00022679"/>
    </source>
</evidence>
<feature type="transmembrane region" description="Helical" evidence="10">
    <location>
        <begin position="77"/>
        <end position="100"/>
    </location>
</feature>
<feature type="transmembrane region" description="Helical" evidence="10">
    <location>
        <begin position="168"/>
        <end position="188"/>
    </location>
</feature>
<evidence type="ECO:0000256" key="7">
    <source>
        <dbReference type="ARBA" id="ARBA00022840"/>
    </source>
</evidence>
<protein>
    <recommendedName>
        <fullName evidence="9">Sensor-like histidine kinase SenX3</fullName>
        <ecNumber evidence="2">2.7.13.3</ecNumber>
    </recommendedName>
</protein>
<sequence>MRDSAQHEGGQHQRVGTRGVGVLAFLVLLWTQRGGLPPLEAASAQSQSVADGLVGGMFLAGAALAAVVSWRRHHATTGWTFAAGALVALQALVVALPAIASPPPRLATDFALLLAIALLGLGCVLGALRGLRHEEQVADDVFVVGIGMGVLAAGHLLLLVPVSSPPPPSMLVLMGVLVGTHVLAVAVVAARRLVPATTTWLLAGTVTVVAAGLAVMLVELHGTAWDTVTSLAFAAVGALWSAAAWGCIQGASERQAARHQREIEFAVQATERDRRERMHELRSTLAGLVQGSSLLDDLDLPAETRQRLLGSVRRELDRMMRLVTGDEDQPTDIDLQDALGRMADLQHLKGRTVELHTSGDAIHARYDTLAEVVNILVDNAATHGGTDVSRIDVVQRDDETVDITVSDRGRGIAEADRERIFGWGDRGDDSPGEGIGLNLAQRLVEEEGGSLRLAEDTGPGSAFVISLPAARRSPENAVDAGSLFLEEVDHVAGHLAR</sequence>
<feature type="transmembrane region" description="Helical" evidence="10">
    <location>
        <begin position="200"/>
        <end position="218"/>
    </location>
</feature>
<dbReference type="Pfam" id="PF02518">
    <property type="entry name" value="HATPase_c"/>
    <property type="match status" value="1"/>
</dbReference>
<dbReference type="STRING" id="402596.SAMN04489844_0527"/>
<feature type="transmembrane region" description="Helical" evidence="10">
    <location>
        <begin position="106"/>
        <end position="128"/>
    </location>
</feature>
<dbReference type="GO" id="GO:0030295">
    <property type="term" value="F:protein kinase activator activity"/>
    <property type="evidence" value="ECO:0007669"/>
    <property type="project" value="TreeGrafter"/>
</dbReference>
<dbReference type="GO" id="GO:0000156">
    <property type="term" value="F:phosphorelay response regulator activity"/>
    <property type="evidence" value="ECO:0007669"/>
    <property type="project" value="TreeGrafter"/>
</dbReference>
<evidence type="ECO:0000256" key="5">
    <source>
        <dbReference type="ARBA" id="ARBA00022741"/>
    </source>
</evidence>
<accession>A0A1H4KC23</accession>
<dbReference type="InterPro" id="IPR003661">
    <property type="entry name" value="HisK_dim/P_dom"/>
</dbReference>
<evidence type="ECO:0000256" key="8">
    <source>
        <dbReference type="ARBA" id="ARBA00023012"/>
    </source>
</evidence>
<keyword evidence="10" id="KW-0472">Membrane</keyword>
<keyword evidence="7" id="KW-0067">ATP-binding</keyword>
<dbReference type="InterPro" id="IPR004358">
    <property type="entry name" value="Sig_transdc_His_kin-like_C"/>
</dbReference>
<dbReference type="Proteomes" id="UP000198742">
    <property type="component" value="Unassembled WGS sequence"/>
</dbReference>
<dbReference type="SMART" id="SM00387">
    <property type="entry name" value="HATPase_c"/>
    <property type="match status" value="1"/>
</dbReference>
<evidence type="ECO:0000256" key="9">
    <source>
        <dbReference type="ARBA" id="ARBA00039401"/>
    </source>
</evidence>
<keyword evidence="10" id="KW-1133">Transmembrane helix</keyword>
<keyword evidence="5" id="KW-0547">Nucleotide-binding</keyword>
<proteinExistence type="predicted"/>
<dbReference type="InterPro" id="IPR050351">
    <property type="entry name" value="BphY/WalK/GraS-like"/>
</dbReference>
<dbReference type="InterPro" id="IPR005467">
    <property type="entry name" value="His_kinase_dom"/>
</dbReference>
<evidence type="ECO:0000313" key="12">
    <source>
        <dbReference type="EMBL" id="SEB56089.1"/>
    </source>
</evidence>
<reference evidence="13" key="1">
    <citation type="submission" date="2016-10" db="EMBL/GenBank/DDBJ databases">
        <authorList>
            <person name="Varghese N."/>
            <person name="Submissions S."/>
        </authorList>
    </citation>
    <scope>NUCLEOTIDE SEQUENCE [LARGE SCALE GENOMIC DNA]</scope>
    <source>
        <strain evidence="13">DSM 22017</strain>
    </source>
</reference>
<evidence type="ECO:0000256" key="1">
    <source>
        <dbReference type="ARBA" id="ARBA00000085"/>
    </source>
</evidence>